<keyword evidence="2" id="KW-1185">Reference proteome</keyword>
<accession>A0ABN7WVT8</accession>
<evidence type="ECO:0000313" key="1">
    <source>
        <dbReference type="EMBL" id="CAG8842027.1"/>
    </source>
</evidence>
<dbReference type="EMBL" id="CAJVQB010067682">
    <property type="protein sequence ID" value="CAG8842027.1"/>
    <property type="molecule type" value="Genomic_DNA"/>
</dbReference>
<sequence length="52" mass="6270">FEDIYLNYYFPLAIAQNSTNIENTTSIKNNALLYENHIDDYYEYVKKQKQTN</sequence>
<dbReference type="Proteomes" id="UP000789901">
    <property type="component" value="Unassembled WGS sequence"/>
</dbReference>
<gene>
    <name evidence="1" type="ORF">GMARGA_LOCUS35767</name>
</gene>
<proteinExistence type="predicted"/>
<feature type="non-terminal residue" evidence="1">
    <location>
        <position position="1"/>
    </location>
</feature>
<protein>
    <submittedName>
        <fullName evidence="1">2825_t:CDS:1</fullName>
    </submittedName>
</protein>
<name>A0ABN7WVT8_GIGMA</name>
<comment type="caution">
    <text evidence="1">The sequence shown here is derived from an EMBL/GenBank/DDBJ whole genome shotgun (WGS) entry which is preliminary data.</text>
</comment>
<reference evidence="1 2" key="1">
    <citation type="submission" date="2021-06" db="EMBL/GenBank/DDBJ databases">
        <authorList>
            <person name="Kallberg Y."/>
            <person name="Tangrot J."/>
            <person name="Rosling A."/>
        </authorList>
    </citation>
    <scope>NUCLEOTIDE SEQUENCE [LARGE SCALE GENOMIC DNA]</scope>
    <source>
        <strain evidence="1 2">120-4 pot B 10/14</strain>
    </source>
</reference>
<organism evidence="1 2">
    <name type="scientific">Gigaspora margarita</name>
    <dbReference type="NCBI Taxonomy" id="4874"/>
    <lineage>
        <taxon>Eukaryota</taxon>
        <taxon>Fungi</taxon>
        <taxon>Fungi incertae sedis</taxon>
        <taxon>Mucoromycota</taxon>
        <taxon>Glomeromycotina</taxon>
        <taxon>Glomeromycetes</taxon>
        <taxon>Diversisporales</taxon>
        <taxon>Gigasporaceae</taxon>
        <taxon>Gigaspora</taxon>
    </lineage>
</organism>
<evidence type="ECO:0000313" key="2">
    <source>
        <dbReference type="Proteomes" id="UP000789901"/>
    </source>
</evidence>